<dbReference type="EMBL" id="JAKOGI010003814">
    <property type="protein sequence ID" value="KAJ8420150.1"/>
    <property type="molecule type" value="Genomic_DNA"/>
</dbReference>
<dbReference type="AlphaFoldDB" id="A0A9Q1GJD3"/>
<gene>
    <name evidence="1" type="ORF">Cgig2_017692</name>
</gene>
<dbReference type="Proteomes" id="UP001153076">
    <property type="component" value="Unassembled WGS sequence"/>
</dbReference>
<comment type="caution">
    <text evidence="1">The sequence shown here is derived from an EMBL/GenBank/DDBJ whole genome shotgun (WGS) entry which is preliminary data.</text>
</comment>
<proteinExistence type="predicted"/>
<evidence type="ECO:0000313" key="1">
    <source>
        <dbReference type="EMBL" id="KAJ8420150.1"/>
    </source>
</evidence>
<dbReference type="OrthoDB" id="10579282at2759"/>
<protein>
    <submittedName>
        <fullName evidence="1">Uncharacterized protein</fullName>
    </submittedName>
</protein>
<organism evidence="1 2">
    <name type="scientific">Carnegiea gigantea</name>
    <dbReference type="NCBI Taxonomy" id="171969"/>
    <lineage>
        <taxon>Eukaryota</taxon>
        <taxon>Viridiplantae</taxon>
        <taxon>Streptophyta</taxon>
        <taxon>Embryophyta</taxon>
        <taxon>Tracheophyta</taxon>
        <taxon>Spermatophyta</taxon>
        <taxon>Magnoliopsida</taxon>
        <taxon>eudicotyledons</taxon>
        <taxon>Gunneridae</taxon>
        <taxon>Pentapetalae</taxon>
        <taxon>Caryophyllales</taxon>
        <taxon>Cactineae</taxon>
        <taxon>Cactaceae</taxon>
        <taxon>Cactoideae</taxon>
        <taxon>Echinocereeae</taxon>
        <taxon>Carnegiea</taxon>
    </lineage>
</organism>
<name>A0A9Q1GJD3_9CARY</name>
<keyword evidence="2" id="KW-1185">Reference proteome</keyword>
<reference evidence="1" key="1">
    <citation type="submission" date="2022-04" db="EMBL/GenBank/DDBJ databases">
        <title>Carnegiea gigantea Genome sequencing and assembly v2.</title>
        <authorList>
            <person name="Copetti D."/>
            <person name="Sanderson M.J."/>
            <person name="Burquez A."/>
            <person name="Wojciechowski M.F."/>
        </authorList>
    </citation>
    <scope>NUCLEOTIDE SEQUENCE</scope>
    <source>
        <strain evidence="1">SGP5-SGP5p</strain>
        <tissue evidence="1">Aerial part</tissue>
    </source>
</reference>
<evidence type="ECO:0000313" key="2">
    <source>
        <dbReference type="Proteomes" id="UP001153076"/>
    </source>
</evidence>
<sequence length="215" mass="22358">MLAGFKSRWMIGLGFVPWRKARAAATSQQILNLSYQSRGGVSFFRNSLSSKLPLSMYSYTRQLCSGTAPRSSSKVEDLYCNSRVMQFAFVHSPKSTHPDLKFIGEGRGCLDNLFPVKVTLGGVPIGGLLAGASTKEPAGELPMKVALVGVPIGELLGGASTKEPAGELPMKVALVGVPIGGLLAGASTKEPAGELPMKVALVGVPIGELLGGAST</sequence>
<accession>A0A9Q1GJD3</accession>